<dbReference type="AlphaFoldDB" id="A0AAD6S4R3"/>
<organism evidence="2 3">
    <name type="scientific">Mycena alexandri</name>
    <dbReference type="NCBI Taxonomy" id="1745969"/>
    <lineage>
        <taxon>Eukaryota</taxon>
        <taxon>Fungi</taxon>
        <taxon>Dikarya</taxon>
        <taxon>Basidiomycota</taxon>
        <taxon>Agaricomycotina</taxon>
        <taxon>Agaricomycetes</taxon>
        <taxon>Agaricomycetidae</taxon>
        <taxon>Agaricales</taxon>
        <taxon>Marasmiineae</taxon>
        <taxon>Mycenaceae</taxon>
        <taxon>Mycena</taxon>
    </lineage>
</organism>
<dbReference type="EMBL" id="JARJCM010000269">
    <property type="protein sequence ID" value="KAJ7020261.1"/>
    <property type="molecule type" value="Genomic_DNA"/>
</dbReference>
<feature type="region of interest" description="Disordered" evidence="1">
    <location>
        <begin position="110"/>
        <end position="140"/>
    </location>
</feature>
<protein>
    <submittedName>
        <fullName evidence="2">Uncharacterized protein</fullName>
    </submittedName>
</protein>
<evidence type="ECO:0000313" key="3">
    <source>
        <dbReference type="Proteomes" id="UP001218188"/>
    </source>
</evidence>
<feature type="region of interest" description="Disordered" evidence="1">
    <location>
        <begin position="52"/>
        <end position="95"/>
    </location>
</feature>
<evidence type="ECO:0000313" key="2">
    <source>
        <dbReference type="EMBL" id="KAJ7020261.1"/>
    </source>
</evidence>
<comment type="caution">
    <text evidence="2">The sequence shown here is derived from an EMBL/GenBank/DDBJ whole genome shotgun (WGS) entry which is preliminary data.</text>
</comment>
<gene>
    <name evidence="2" type="ORF">C8F04DRAFT_1275317</name>
</gene>
<feature type="compositionally biased region" description="Polar residues" evidence="1">
    <location>
        <begin position="52"/>
        <end position="75"/>
    </location>
</feature>
<proteinExistence type="predicted"/>
<dbReference type="Proteomes" id="UP001218188">
    <property type="component" value="Unassembled WGS sequence"/>
</dbReference>
<accession>A0AAD6S4R3</accession>
<keyword evidence="3" id="KW-1185">Reference proteome</keyword>
<reference evidence="2" key="1">
    <citation type="submission" date="2023-03" db="EMBL/GenBank/DDBJ databases">
        <title>Massive genome expansion in bonnet fungi (Mycena s.s.) driven by repeated elements and novel gene families across ecological guilds.</title>
        <authorList>
            <consortium name="Lawrence Berkeley National Laboratory"/>
            <person name="Harder C.B."/>
            <person name="Miyauchi S."/>
            <person name="Viragh M."/>
            <person name="Kuo A."/>
            <person name="Thoen E."/>
            <person name="Andreopoulos B."/>
            <person name="Lu D."/>
            <person name="Skrede I."/>
            <person name="Drula E."/>
            <person name="Henrissat B."/>
            <person name="Morin E."/>
            <person name="Kohler A."/>
            <person name="Barry K."/>
            <person name="LaButti K."/>
            <person name="Morin E."/>
            <person name="Salamov A."/>
            <person name="Lipzen A."/>
            <person name="Mereny Z."/>
            <person name="Hegedus B."/>
            <person name="Baldrian P."/>
            <person name="Stursova M."/>
            <person name="Weitz H."/>
            <person name="Taylor A."/>
            <person name="Grigoriev I.V."/>
            <person name="Nagy L.G."/>
            <person name="Martin F."/>
            <person name="Kauserud H."/>
        </authorList>
    </citation>
    <scope>NUCLEOTIDE SEQUENCE</scope>
    <source>
        <strain evidence="2">CBHHK200</strain>
    </source>
</reference>
<sequence length="165" mass="17523">MSLEKLLAPACPSRRLRHRTSPFRVESVDEGSNGPWRNYVFSRPLVRLENCRTSKSFPSKNKSTSTNPDSGSQAQPRAHPVSARTTHHPNGHSMRSALLLALLAPLAAATSTPAPPTAPVPSPDATLFCPPTIDNRTPTGTLIGDQLLSKSSVAGTLTARPAATP</sequence>
<evidence type="ECO:0000256" key="1">
    <source>
        <dbReference type="SAM" id="MobiDB-lite"/>
    </source>
</evidence>
<name>A0AAD6S4R3_9AGAR</name>
<feature type="compositionally biased region" description="Pro residues" evidence="1">
    <location>
        <begin position="113"/>
        <end position="122"/>
    </location>
</feature>